<evidence type="ECO:0008006" key="4">
    <source>
        <dbReference type="Google" id="ProtNLM"/>
    </source>
</evidence>
<evidence type="ECO:0000256" key="1">
    <source>
        <dbReference type="SAM" id="Phobius"/>
    </source>
</evidence>
<feature type="transmembrane region" description="Helical" evidence="1">
    <location>
        <begin position="152"/>
        <end position="176"/>
    </location>
</feature>
<dbReference type="Proteomes" id="UP000008068">
    <property type="component" value="Unassembled WGS sequence"/>
</dbReference>
<dbReference type="GO" id="GO:0038022">
    <property type="term" value="F:G protein-coupled olfactory receptor activity"/>
    <property type="evidence" value="ECO:0007669"/>
    <property type="project" value="TreeGrafter"/>
</dbReference>
<feature type="transmembrane region" description="Helical" evidence="1">
    <location>
        <begin position="80"/>
        <end position="98"/>
    </location>
</feature>
<gene>
    <name evidence="2" type="ORF">CAEBREN_31140</name>
</gene>
<dbReference type="eggNOG" id="ENOG502RT73">
    <property type="taxonomic scope" value="Eukaryota"/>
</dbReference>
<evidence type="ECO:0000313" key="2">
    <source>
        <dbReference type="EMBL" id="EGT41735.1"/>
    </source>
</evidence>
<dbReference type="PANTHER" id="PTHR22943">
    <property type="entry name" value="7-TRANSMEMBRANE DOMAIN RECEPTOR C.ELEGANS"/>
    <property type="match status" value="1"/>
</dbReference>
<organism evidence="3">
    <name type="scientific">Caenorhabditis brenneri</name>
    <name type="common">Nematode worm</name>
    <dbReference type="NCBI Taxonomy" id="135651"/>
    <lineage>
        <taxon>Eukaryota</taxon>
        <taxon>Metazoa</taxon>
        <taxon>Ecdysozoa</taxon>
        <taxon>Nematoda</taxon>
        <taxon>Chromadorea</taxon>
        <taxon>Rhabditida</taxon>
        <taxon>Rhabditina</taxon>
        <taxon>Rhabditomorpha</taxon>
        <taxon>Rhabditoidea</taxon>
        <taxon>Rhabditidae</taxon>
        <taxon>Peloderinae</taxon>
        <taxon>Caenorhabditis</taxon>
    </lineage>
</organism>
<reference evidence="3" key="1">
    <citation type="submission" date="2011-07" db="EMBL/GenBank/DDBJ databases">
        <authorList>
            <consortium name="Caenorhabditis brenneri Sequencing and Analysis Consortium"/>
            <person name="Wilson R.K."/>
        </authorList>
    </citation>
    <scope>NUCLEOTIDE SEQUENCE [LARGE SCALE GENOMIC DNA]</scope>
    <source>
        <strain evidence="3">PB2801</strain>
    </source>
</reference>
<evidence type="ECO:0000313" key="3">
    <source>
        <dbReference type="Proteomes" id="UP000008068"/>
    </source>
</evidence>
<dbReference type="InterPro" id="IPR019428">
    <property type="entry name" value="7TM_GPCR_serpentine_rcpt_Str"/>
</dbReference>
<dbReference type="SUPFAM" id="SSF81321">
    <property type="entry name" value="Family A G protein-coupled receptor-like"/>
    <property type="match status" value="1"/>
</dbReference>
<feature type="transmembrane region" description="Helical" evidence="1">
    <location>
        <begin position="255"/>
        <end position="277"/>
    </location>
</feature>
<dbReference type="OrthoDB" id="5858623at2759"/>
<name>G0P0H3_CAEBE</name>
<dbReference type="Pfam" id="PF10326">
    <property type="entry name" value="7TM_GPCR_Str"/>
    <property type="match status" value="2"/>
</dbReference>
<dbReference type="GO" id="GO:0005886">
    <property type="term" value="C:plasma membrane"/>
    <property type="evidence" value="ECO:0007669"/>
    <property type="project" value="TreeGrafter"/>
</dbReference>
<dbReference type="HOGENOM" id="CLU_691226_0_0_1"/>
<proteinExistence type="predicted"/>
<keyword evidence="3" id="KW-1185">Reference proteome</keyword>
<accession>G0P0H3</accession>
<sequence length="399" mass="45362">MDDNNEALSLNLDLCLDIQKRIVPKSSYTPMIDRKTCDQIRKTLDDMNSTVLETATNGTENGIFEFLSTALIVKKHETKVIIGLLSIPILFGLLWEYLMLNFVSPFDQADRFLVENHLDKLGVNLSDVKYAGLYFWPVGQDGQLHIYWRSTIGMSIMFLIIKFFTKGSFFVVAIYDEQSLAPSIFSQTLCEFFSVFFGISMAIFAIHFIYRYLVVSGENHLNKVGVNLTDVKYAGVYFWPVGEDGKVHIHWKSSIGIFIMFISIQLSLVIILVLCYFETYKLMQNASQSSSFKKLQSQLFQALVLQTIIPLVLMHLPAAVGFIAAFFNVSFEFLGDICSVSIYLYPTLDPLPNFFIIKNYREAILGALRAFKNKILRIKTAKVEVESVLPTENPTTPEN</sequence>
<dbReference type="EMBL" id="GL380000">
    <property type="protein sequence ID" value="EGT41735.1"/>
    <property type="molecule type" value="Genomic_DNA"/>
</dbReference>
<dbReference type="AlphaFoldDB" id="G0P0H3"/>
<keyword evidence="1" id="KW-0812">Transmembrane</keyword>
<dbReference type="PANTHER" id="PTHR22943:SF245">
    <property type="entry name" value="SEVEN TM RECEPTOR"/>
    <property type="match status" value="1"/>
</dbReference>
<dbReference type="InParanoid" id="G0P0H3"/>
<feature type="transmembrane region" description="Helical" evidence="1">
    <location>
        <begin position="298"/>
        <end position="316"/>
    </location>
</feature>
<keyword evidence="1" id="KW-1133">Transmembrane helix</keyword>
<feature type="transmembrane region" description="Helical" evidence="1">
    <location>
        <begin position="188"/>
        <end position="210"/>
    </location>
</feature>
<keyword evidence="1" id="KW-0472">Membrane</keyword>
<protein>
    <recommendedName>
        <fullName evidence="4">Seven TM Receptor</fullName>
    </recommendedName>
</protein>
<dbReference type="GO" id="GO:0042048">
    <property type="term" value="P:olfactory behavior"/>
    <property type="evidence" value="ECO:0007669"/>
    <property type="project" value="TreeGrafter"/>
</dbReference>